<accession>A0A2H1WYA0</accession>
<gene>
    <name evidence="1" type="ORF">SFRICE_007669</name>
</gene>
<reference evidence="1" key="1">
    <citation type="submission" date="2016-07" db="EMBL/GenBank/DDBJ databases">
        <authorList>
            <person name="Bretaudeau A."/>
        </authorList>
    </citation>
    <scope>NUCLEOTIDE SEQUENCE</scope>
    <source>
        <strain evidence="1">Rice</strain>
        <tissue evidence="1">Whole body</tissue>
    </source>
</reference>
<organism evidence="1">
    <name type="scientific">Spodoptera frugiperda</name>
    <name type="common">Fall armyworm</name>
    <dbReference type="NCBI Taxonomy" id="7108"/>
    <lineage>
        <taxon>Eukaryota</taxon>
        <taxon>Metazoa</taxon>
        <taxon>Ecdysozoa</taxon>
        <taxon>Arthropoda</taxon>
        <taxon>Hexapoda</taxon>
        <taxon>Insecta</taxon>
        <taxon>Pterygota</taxon>
        <taxon>Neoptera</taxon>
        <taxon>Endopterygota</taxon>
        <taxon>Lepidoptera</taxon>
        <taxon>Glossata</taxon>
        <taxon>Ditrysia</taxon>
        <taxon>Noctuoidea</taxon>
        <taxon>Noctuidae</taxon>
        <taxon>Amphipyrinae</taxon>
        <taxon>Spodoptera</taxon>
    </lineage>
</organism>
<name>A0A2H1WYA0_SPOFR</name>
<sequence length="128" mass="13929">MRLPEAQLPFPIFPNSDSAGNVTLVFRVSMGGGDCLPSVYALCYSEWDEAAPPATRHSAQLTQRALRRCTGECPCYSPRRAAGAANISSPAAVQRRPNKHLSGINMFCSQSLQSPECRFCVIILCPQL</sequence>
<protein>
    <submittedName>
        <fullName evidence="1">SFRICE_007669</fullName>
    </submittedName>
</protein>
<proteinExistence type="predicted"/>
<dbReference type="EMBL" id="ODYU01011989">
    <property type="protein sequence ID" value="SOQ58050.1"/>
    <property type="molecule type" value="Genomic_DNA"/>
</dbReference>
<dbReference type="AlphaFoldDB" id="A0A2H1WYA0"/>
<evidence type="ECO:0000313" key="1">
    <source>
        <dbReference type="EMBL" id="SOQ58050.1"/>
    </source>
</evidence>